<accession>A0AA38ZDV5</accession>
<dbReference type="EC" id="2.4.1.-" evidence="5"/>
<dbReference type="PROSITE" id="PS00375">
    <property type="entry name" value="UDPGT"/>
    <property type="match status" value="1"/>
</dbReference>
<evidence type="ECO:0000256" key="4">
    <source>
        <dbReference type="RuleBase" id="RU003718"/>
    </source>
</evidence>
<dbReference type="InterPro" id="IPR035595">
    <property type="entry name" value="UDP_glycos_trans_CS"/>
</dbReference>
<keyword evidence="2 4" id="KW-0328">Glycosyltransferase</keyword>
<evidence type="ECO:0000256" key="1">
    <source>
        <dbReference type="ARBA" id="ARBA00009995"/>
    </source>
</evidence>
<evidence type="ECO:0000313" key="7">
    <source>
        <dbReference type="Proteomes" id="UP001168098"/>
    </source>
</evidence>
<gene>
    <name evidence="6" type="ORF">PVL29_015905</name>
</gene>
<dbReference type="InterPro" id="IPR002213">
    <property type="entry name" value="UDP_glucos_trans"/>
</dbReference>
<organism evidence="6 7">
    <name type="scientific">Vitis rotundifolia</name>
    <name type="common">Muscadine grape</name>
    <dbReference type="NCBI Taxonomy" id="103349"/>
    <lineage>
        <taxon>Eukaryota</taxon>
        <taxon>Viridiplantae</taxon>
        <taxon>Streptophyta</taxon>
        <taxon>Embryophyta</taxon>
        <taxon>Tracheophyta</taxon>
        <taxon>Spermatophyta</taxon>
        <taxon>Magnoliopsida</taxon>
        <taxon>eudicotyledons</taxon>
        <taxon>Gunneridae</taxon>
        <taxon>Pentapetalae</taxon>
        <taxon>rosids</taxon>
        <taxon>Vitales</taxon>
        <taxon>Vitaceae</taxon>
        <taxon>Viteae</taxon>
        <taxon>Vitis</taxon>
    </lineage>
</organism>
<sequence>MEQTELVFIPFPIVGHLASALEIAKLLTQRDPRFSVTIFIIKFPFGSIDGMDRDSDSVRFVTLPRVEVSSGTTPSGLFLHEFFKAHIPLVRDAVHELTRSNPVRLAGFVVDMFCTHMIDVADEFGVPSYLFFTSSAAFLGFMLHLQFLHDYEGLDINEFKDSDAELKVPSFANSVPGKAFPSLVIDKESGGTEMFLFQTRGFRQVKGILVNTFIELESHAIQSLSCSTVPVVYPVGPILNTRMGSDGGQQDASAIMNWLDDQPPSSVVFLCFGSMGSFGADQIKEIAHALEHSGHRFLWSLRQPPRKDKMEFQSDYENIEQVLPEGFLRRTAKIGKVIGWAPQTAVLAHSAVGGFVSHCGWNSLLESIWYGVPVATWPIYGEQQINAFQMVKDLGLAVEIKIDYNKDRDYVVSAHEIENGLRNLMNTNSEVRRKKKEMQKISRRVMIDGGSSYFSLGHFIEDMMANMSCKRQSDT</sequence>
<dbReference type="CDD" id="cd03784">
    <property type="entry name" value="GT1_Gtf-like"/>
    <property type="match status" value="1"/>
</dbReference>
<dbReference type="AlphaFoldDB" id="A0AA38ZDV5"/>
<dbReference type="Proteomes" id="UP001168098">
    <property type="component" value="Unassembled WGS sequence"/>
</dbReference>
<keyword evidence="3 4" id="KW-0808">Transferase</keyword>
<name>A0AA38ZDV5_VITRO</name>
<proteinExistence type="inferred from homology"/>
<dbReference type="GO" id="GO:0035251">
    <property type="term" value="F:UDP-glucosyltransferase activity"/>
    <property type="evidence" value="ECO:0007669"/>
    <property type="project" value="InterPro"/>
</dbReference>
<keyword evidence="7" id="KW-1185">Reference proteome</keyword>
<dbReference type="PANTHER" id="PTHR48048:SF45">
    <property type="entry name" value="GLYCOSYLTRANSFERASE"/>
    <property type="match status" value="1"/>
</dbReference>
<evidence type="ECO:0000313" key="6">
    <source>
        <dbReference type="EMBL" id="KAJ9687228.1"/>
    </source>
</evidence>
<evidence type="ECO:0000256" key="3">
    <source>
        <dbReference type="ARBA" id="ARBA00022679"/>
    </source>
</evidence>
<dbReference type="EMBL" id="JARBHA010000012">
    <property type="protein sequence ID" value="KAJ9687228.1"/>
    <property type="molecule type" value="Genomic_DNA"/>
</dbReference>
<dbReference type="PANTHER" id="PTHR48048">
    <property type="entry name" value="GLYCOSYLTRANSFERASE"/>
    <property type="match status" value="1"/>
</dbReference>
<comment type="similarity">
    <text evidence="1 4">Belongs to the UDP-glycosyltransferase family.</text>
</comment>
<dbReference type="FunFam" id="3.40.50.2000:FF:000056">
    <property type="entry name" value="Glycosyltransferase"/>
    <property type="match status" value="1"/>
</dbReference>
<dbReference type="InterPro" id="IPR050481">
    <property type="entry name" value="UDP-glycosyltransf_plant"/>
</dbReference>
<evidence type="ECO:0000256" key="2">
    <source>
        <dbReference type="ARBA" id="ARBA00022676"/>
    </source>
</evidence>
<evidence type="ECO:0000256" key="5">
    <source>
        <dbReference type="RuleBase" id="RU362057"/>
    </source>
</evidence>
<dbReference type="Gene3D" id="3.40.50.2000">
    <property type="entry name" value="Glycogen Phosphorylase B"/>
    <property type="match status" value="2"/>
</dbReference>
<reference evidence="6 7" key="1">
    <citation type="journal article" date="2023" name="BMC Biotechnol.">
        <title>Vitis rotundifolia cv Carlos genome sequencing.</title>
        <authorList>
            <person name="Huff M."/>
            <person name="Hulse-Kemp A."/>
            <person name="Scheffler B."/>
            <person name="Youngblood R."/>
            <person name="Simpson S."/>
            <person name="Babiker E."/>
            <person name="Staton M."/>
        </authorList>
    </citation>
    <scope>NUCLEOTIDE SEQUENCE [LARGE SCALE GENOMIC DNA]</scope>
    <source>
        <tissue evidence="6">Leaf</tissue>
    </source>
</reference>
<dbReference type="FunFam" id="3.40.50.2000:FF:000080">
    <property type="entry name" value="Glycosyltransferase"/>
    <property type="match status" value="1"/>
</dbReference>
<dbReference type="Pfam" id="PF00201">
    <property type="entry name" value="UDPGT"/>
    <property type="match status" value="1"/>
</dbReference>
<comment type="caution">
    <text evidence="6">The sequence shown here is derived from an EMBL/GenBank/DDBJ whole genome shotgun (WGS) entry which is preliminary data.</text>
</comment>
<protein>
    <recommendedName>
        <fullName evidence="5">Glycosyltransferase</fullName>
        <ecNumber evidence="5">2.4.1.-</ecNumber>
    </recommendedName>
</protein>
<dbReference type="SUPFAM" id="SSF53756">
    <property type="entry name" value="UDP-Glycosyltransferase/glycogen phosphorylase"/>
    <property type="match status" value="1"/>
</dbReference>